<dbReference type="EMBL" id="CM056810">
    <property type="protein sequence ID" value="KAJ8643280.1"/>
    <property type="molecule type" value="Genomic_DNA"/>
</dbReference>
<accession>A0ACC2MCT8</accession>
<name>A0ACC2MCT8_PERAE</name>
<comment type="caution">
    <text evidence="1">The sequence shown here is derived from an EMBL/GenBank/DDBJ whole genome shotgun (WGS) entry which is preliminary data.</text>
</comment>
<proteinExistence type="predicted"/>
<dbReference type="Proteomes" id="UP001234297">
    <property type="component" value="Chromosome 2"/>
</dbReference>
<organism evidence="1 2">
    <name type="scientific">Persea americana</name>
    <name type="common">Avocado</name>
    <dbReference type="NCBI Taxonomy" id="3435"/>
    <lineage>
        <taxon>Eukaryota</taxon>
        <taxon>Viridiplantae</taxon>
        <taxon>Streptophyta</taxon>
        <taxon>Embryophyta</taxon>
        <taxon>Tracheophyta</taxon>
        <taxon>Spermatophyta</taxon>
        <taxon>Magnoliopsida</taxon>
        <taxon>Magnoliidae</taxon>
        <taxon>Laurales</taxon>
        <taxon>Lauraceae</taxon>
        <taxon>Persea</taxon>
    </lineage>
</organism>
<reference evidence="1 2" key="1">
    <citation type="journal article" date="2022" name="Hortic Res">
        <title>A haplotype resolved chromosomal level avocado genome allows analysis of novel avocado genes.</title>
        <authorList>
            <person name="Nath O."/>
            <person name="Fletcher S.J."/>
            <person name="Hayward A."/>
            <person name="Shaw L.M."/>
            <person name="Masouleh A.K."/>
            <person name="Furtado A."/>
            <person name="Henry R.J."/>
            <person name="Mitter N."/>
        </authorList>
    </citation>
    <scope>NUCLEOTIDE SEQUENCE [LARGE SCALE GENOMIC DNA]</scope>
    <source>
        <strain evidence="2">cv. Hass</strain>
    </source>
</reference>
<gene>
    <name evidence="1" type="ORF">MRB53_005028</name>
</gene>
<keyword evidence="2" id="KW-1185">Reference proteome</keyword>
<evidence type="ECO:0000313" key="2">
    <source>
        <dbReference type="Proteomes" id="UP001234297"/>
    </source>
</evidence>
<sequence>MAAQIRDAESLFRSKPISEIRNIKAATRKEIESKNQELRQLVSESAVFGRSLFERLSSRGLGKDLLNMQYMNAIQTNAHHLLRYVANAVVVNKRRRNMLKELIKVIQQEQYSYKDPIAEFLECLYINYDFDGTQTKMHECEEVRVLYSRNIIKGIESSSTNEQNIIKELKKDGE</sequence>
<evidence type="ECO:0000313" key="1">
    <source>
        <dbReference type="EMBL" id="KAJ8643280.1"/>
    </source>
</evidence>
<protein>
    <submittedName>
        <fullName evidence="1">Uncharacterized protein</fullName>
    </submittedName>
</protein>